<protein>
    <submittedName>
        <fullName evidence="1">Uncharacterized protein</fullName>
    </submittedName>
</protein>
<gene>
    <name evidence="1" type="ORF">GMES_3768</name>
</gene>
<evidence type="ECO:0000313" key="2">
    <source>
        <dbReference type="Proteomes" id="UP000006263"/>
    </source>
</evidence>
<accession>K6XZL3</accession>
<proteinExistence type="predicted"/>
<sequence>MVKLTTANWLRYSMKSISKCYELSLKRFFEGSNVGIGCVFHPDSLPIKR</sequence>
<name>K6XZL3_9ALTE</name>
<dbReference type="Proteomes" id="UP000006263">
    <property type="component" value="Unassembled WGS sequence"/>
</dbReference>
<dbReference type="AlphaFoldDB" id="K6XZL3"/>
<dbReference type="EMBL" id="BAEP01000075">
    <property type="protein sequence ID" value="GAC26044.1"/>
    <property type="molecule type" value="Genomic_DNA"/>
</dbReference>
<comment type="caution">
    <text evidence="1">The sequence shown here is derived from an EMBL/GenBank/DDBJ whole genome shotgun (WGS) entry which is preliminary data.</text>
</comment>
<evidence type="ECO:0000313" key="1">
    <source>
        <dbReference type="EMBL" id="GAC26044.1"/>
    </source>
</evidence>
<reference evidence="1 2" key="1">
    <citation type="journal article" date="2017" name="Antonie Van Leeuwenhoek">
        <title>Rhizobium rhizosphaerae sp. nov., a novel species isolated from rice rhizosphere.</title>
        <authorList>
            <person name="Zhao J.J."/>
            <person name="Zhang J."/>
            <person name="Zhang R.J."/>
            <person name="Zhang C.W."/>
            <person name="Yin H.Q."/>
            <person name="Zhang X.X."/>
        </authorList>
    </citation>
    <scope>NUCLEOTIDE SEQUENCE [LARGE SCALE GENOMIC DNA]</scope>
    <source>
        <strain evidence="1 2">KMM 241</strain>
    </source>
</reference>
<organism evidence="1 2">
    <name type="scientific">Paraglaciecola mesophila KMM 241</name>
    <dbReference type="NCBI Taxonomy" id="1128912"/>
    <lineage>
        <taxon>Bacteria</taxon>
        <taxon>Pseudomonadati</taxon>
        <taxon>Pseudomonadota</taxon>
        <taxon>Gammaproteobacteria</taxon>
        <taxon>Alteromonadales</taxon>
        <taxon>Alteromonadaceae</taxon>
        <taxon>Paraglaciecola</taxon>
    </lineage>
</organism>